<name>A0A6J6UIC6_9ZZZZ</name>
<accession>A0A6J6UIC6</accession>
<sequence length="136" mass="14834">MTTSRERRCCPVELHLPDLDLGDKLADARRQDAKARGDFVLRLANSKGLTSQHGTETGEQILAVVFGEPVNGNPAAVDDDTSDHVVGGLAVKTRPYRRKPGSIDMAGGYEPRDETRLIIVELERVDAALIEVDGRL</sequence>
<reference evidence="1" key="1">
    <citation type="submission" date="2020-05" db="EMBL/GenBank/DDBJ databases">
        <authorList>
            <person name="Chiriac C."/>
            <person name="Salcher M."/>
            <person name="Ghai R."/>
            <person name="Kavagutti S V."/>
        </authorList>
    </citation>
    <scope>NUCLEOTIDE SEQUENCE</scope>
</reference>
<proteinExistence type="predicted"/>
<dbReference type="EMBL" id="CAEZYZ010000218">
    <property type="protein sequence ID" value="CAB4758828.1"/>
    <property type="molecule type" value="Genomic_DNA"/>
</dbReference>
<organism evidence="1">
    <name type="scientific">freshwater metagenome</name>
    <dbReference type="NCBI Taxonomy" id="449393"/>
    <lineage>
        <taxon>unclassified sequences</taxon>
        <taxon>metagenomes</taxon>
        <taxon>ecological metagenomes</taxon>
    </lineage>
</organism>
<protein>
    <submittedName>
        <fullName evidence="1">Unannotated protein</fullName>
    </submittedName>
</protein>
<gene>
    <name evidence="1" type="ORF">UFOPK2810_01226</name>
</gene>
<dbReference type="AlphaFoldDB" id="A0A6J6UIC6"/>
<evidence type="ECO:0000313" key="1">
    <source>
        <dbReference type="EMBL" id="CAB4758828.1"/>
    </source>
</evidence>